<name>A0A9W9R267_PENBR</name>
<comment type="caution">
    <text evidence="1">The sequence shown here is derived from an EMBL/GenBank/DDBJ whole genome shotgun (WGS) entry which is preliminary data.</text>
</comment>
<evidence type="ECO:0000313" key="1">
    <source>
        <dbReference type="EMBL" id="KAJ5352367.1"/>
    </source>
</evidence>
<reference evidence="1" key="1">
    <citation type="submission" date="2022-12" db="EMBL/GenBank/DDBJ databases">
        <authorList>
            <person name="Petersen C."/>
        </authorList>
    </citation>
    <scope>NUCLEOTIDE SEQUENCE</scope>
    <source>
        <strain evidence="1">IBT 35673</strain>
    </source>
</reference>
<accession>A0A9W9R267</accession>
<dbReference type="Proteomes" id="UP001147695">
    <property type="component" value="Unassembled WGS sequence"/>
</dbReference>
<dbReference type="PANTHER" id="PTHR38791">
    <property type="entry name" value="ZN(II)2CYS6 TRANSCRIPTION FACTOR (EUROFUNG)-RELATED-RELATED"/>
    <property type="match status" value="1"/>
</dbReference>
<gene>
    <name evidence="1" type="ORF">N7452_001341</name>
</gene>
<dbReference type="AlphaFoldDB" id="A0A9W9R267"/>
<proteinExistence type="predicted"/>
<protein>
    <submittedName>
        <fullName evidence="1">Uncharacterized protein</fullName>
    </submittedName>
</protein>
<reference evidence="1" key="2">
    <citation type="journal article" date="2023" name="IMA Fungus">
        <title>Comparative genomic study of the Penicillium genus elucidates a diverse pangenome and 15 lateral gene transfer events.</title>
        <authorList>
            <person name="Petersen C."/>
            <person name="Sorensen T."/>
            <person name="Nielsen M.R."/>
            <person name="Sondergaard T.E."/>
            <person name="Sorensen J.L."/>
            <person name="Fitzpatrick D.A."/>
            <person name="Frisvad J.C."/>
            <person name="Nielsen K.L."/>
        </authorList>
    </citation>
    <scope>NUCLEOTIDE SEQUENCE</scope>
    <source>
        <strain evidence="1">IBT 35673</strain>
    </source>
</reference>
<feature type="non-terminal residue" evidence="1">
    <location>
        <position position="1"/>
    </location>
</feature>
<dbReference type="InterPro" id="IPR053175">
    <property type="entry name" value="DHMBA_Reg_Transcription_Factor"/>
</dbReference>
<sequence length="532" mass="59194">CPRVKLVVSVGDSDEILLLVIFRSKPELSLAPSANKAMIQNGLSREAKQSCARAGSRCDGYRDQHSLEYQDQTADTLSRNRPFSDDGLPIQSICNTRALSCNLSQETMNRQPKEPLSHDPWMKVKVSPEQHGLHFFFHHYLVNGAGQASSHPDCLATLYARAREPGYLANLASAVGSASLAHQQNASTLIRAASQSYSNAIRDIRVALADHAEAASDQMLVAVMLLALYETVTLNFDNDLSSWDRHVNGTLALVQLRGVSQLRNRIGRSIFLNLRTEILINSLQHRVQVPLRLVDWMIEARHYETAQEAPSSRLANIIVQACRVLALVKEDMINQAKLPQLVSNLLSVDNDFVSWSESLPAAYQYETVTSSDHSILAHLGRYDVYSSADIAHSWNLQRCARIVIRQALVEAISMHLQAPSPVTSSASLPASHRDVLRMSDTEIYENASHICYSVPYVLRSYVKPIKSGTLRAAYTVHLLWPLYIAGTAYTASDALRKWVIARMEMIEEATGIQRARLMATHVQQRVSPSYVA</sequence>
<dbReference type="EMBL" id="JAPZBQ010000001">
    <property type="protein sequence ID" value="KAJ5352367.1"/>
    <property type="molecule type" value="Genomic_DNA"/>
</dbReference>
<evidence type="ECO:0000313" key="2">
    <source>
        <dbReference type="Proteomes" id="UP001147695"/>
    </source>
</evidence>
<organism evidence="1 2">
    <name type="scientific">Penicillium brevicompactum</name>
    <dbReference type="NCBI Taxonomy" id="5074"/>
    <lineage>
        <taxon>Eukaryota</taxon>
        <taxon>Fungi</taxon>
        <taxon>Dikarya</taxon>
        <taxon>Ascomycota</taxon>
        <taxon>Pezizomycotina</taxon>
        <taxon>Eurotiomycetes</taxon>
        <taxon>Eurotiomycetidae</taxon>
        <taxon>Eurotiales</taxon>
        <taxon>Aspergillaceae</taxon>
        <taxon>Penicillium</taxon>
    </lineage>
</organism>